<keyword evidence="3 6" id="KW-0808">Transferase</keyword>
<proteinExistence type="inferred from homology"/>
<gene>
    <name evidence="8" type="ORF">JEQ17_25480</name>
</gene>
<evidence type="ECO:0000313" key="9">
    <source>
        <dbReference type="Proteomes" id="UP000595636"/>
    </source>
</evidence>
<evidence type="ECO:0000313" key="8">
    <source>
        <dbReference type="EMBL" id="QQM42449.1"/>
    </source>
</evidence>
<keyword evidence="2 6" id="KW-0328">Glycosyltransferase</keyword>
<comment type="similarity">
    <text evidence="6">Belongs to the DarT ADP-ribosyltransferase family.</text>
</comment>
<evidence type="ECO:0000259" key="7">
    <source>
        <dbReference type="PROSITE" id="PS52018"/>
    </source>
</evidence>
<keyword evidence="9" id="KW-1185">Reference proteome</keyword>
<comment type="catalytic activity">
    <reaction evidence="6">
        <text>a thymidine in DNA + NAD(+) = an N-(ADP-alpha-D-ribosyl)-thymidine in DNA + nicotinamide + H(+)</text>
        <dbReference type="Rhea" id="RHEA:71651"/>
        <dbReference type="Rhea" id="RHEA-COMP:13556"/>
        <dbReference type="Rhea" id="RHEA-COMP:18051"/>
        <dbReference type="ChEBI" id="CHEBI:15378"/>
        <dbReference type="ChEBI" id="CHEBI:17154"/>
        <dbReference type="ChEBI" id="CHEBI:57540"/>
        <dbReference type="ChEBI" id="CHEBI:137386"/>
        <dbReference type="ChEBI" id="CHEBI:191199"/>
    </reaction>
</comment>
<organism evidence="8 9">
    <name type="scientific">Streptomyces liliifuscus</name>
    <dbReference type="NCBI Taxonomy" id="2797636"/>
    <lineage>
        <taxon>Bacteria</taxon>
        <taxon>Bacillati</taxon>
        <taxon>Actinomycetota</taxon>
        <taxon>Actinomycetes</taxon>
        <taxon>Kitasatosporales</taxon>
        <taxon>Streptomycetaceae</taxon>
        <taxon>Streptomyces</taxon>
    </lineage>
</organism>
<feature type="binding site" evidence="6">
    <location>
        <position position="53"/>
    </location>
    <ligand>
        <name>NAD(+)</name>
        <dbReference type="ChEBI" id="CHEBI:57540"/>
    </ligand>
</feature>
<keyword evidence="1 6" id="KW-1277">Toxin-antitoxin system</keyword>
<dbReference type="Pfam" id="PF14487">
    <property type="entry name" value="DarT"/>
    <property type="match status" value="1"/>
</dbReference>
<keyword evidence="5 6" id="KW-0238">DNA-binding</keyword>
<feature type="domain" description="DarT" evidence="7">
    <location>
        <begin position="8"/>
        <end position="215"/>
    </location>
</feature>
<keyword evidence="4 6" id="KW-0548">Nucleotidyltransferase</keyword>
<evidence type="ECO:0000256" key="4">
    <source>
        <dbReference type="ARBA" id="ARBA00022695"/>
    </source>
</evidence>
<dbReference type="InterPro" id="IPR029494">
    <property type="entry name" value="DarT"/>
</dbReference>
<evidence type="ECO:0000256" key="6">
    <source>
        <dbReference type="PROSITE-ProRule" id="PRU01362"/>
    </source>
</evidence>
<dbReference type="GO" id="GO:0003677">
    <property type="term" value="F:DNA binding"/>
    <property type="evidence" value="ECO:0007669"/>
    <property type="project" value="UniProtKB-UniRule"/>
</dbReference>
<comment type="caution">
    <text evidence="6">Lacks conserved residue(s) required for the propagation of feature annotation.</text>
</comment>
<evidence type="ECO:0000256" key="5">
    <source>
        <dbReference type="ARBA" id="ARBA00023125"/>
    </source>
</evidence>
<dbReference type="RefSeq" id="WP_200397372.1">
    <property type="nucleotide sequence ID" value="NZ_CP066831.1"/>
</dbReference>
<dbReference type="EMBL" id="CP066831">
    <property type="protein sequence ID" value="QQM42449.1"/>
    <property type="molecule type" value="Genomic_DNA"/>
</dbReference>
<dbReference type="AlphaFoldDB" id="A0A7T7I7H3"/>
<feature type="active site" description="Proton acceptor" evidence="6">
    <location>
        <position position="53"/>
    </location>
</feature>
<sequence length="215" mass="24362">MPNLVPNRPIYHITHIRNLPKILDQGGLFSDNSSARKNLTDTDIGMPGIKQRRRTTSVDCGPGGTPADYVPFYFCYRSPMLASINYGNVPTYREGQEPVLYLTSTLTAARNSGLPAVFTEGNAGATFVDFHSDDVELCEKLIDWPLMTQKWWNDIPEDPNRASRRQAEYLVHDFFPISLVASIVVHNENRAREARNILAEHGVSIPVMVYPEWYY</sequence>
<dbReference type="PROSITE" id="PS52018">
    <property type="entry name" value="DART"/>
    <property type="match status" value="1"/>
</dbReference>
<dbReference type="KEGG" id="slf:JEQ17_25480"/>
<evidence type="ECO:0000256" key="3">
    <source>
        <dbReference type="ARBA" id="ARBA00022679"/>
    </source>
</evidence>
<dbReference type="GO" id="GO:0016779">
    <property type="term" value="F:nucleotidyltransferase activity"/>
    <property type="evidence" value="ECO:0007669"/>
    <property type="project" value="UniProtKB-UniRule"/>
</dbReference>
<evidence type="ECO:0000256" key="1">
    <source>
        <dbReference type="ARBA" id="ARBA00022649"/>
    </source>
</evidence>
<feature type="active site" evidence="6">
    <location>
        <position position="168"/>
    </location>
</feature>
<dbReference type="GO" id="GO:0016757">
    <property type="term" value="F:glycosyltransferase activity"/>
    <property type="evidence" value="ECO:0007669"/>
    <property type="project" value="UniProtKB-UniRule"/>
</dbReference>
<evidence type="ECO:0000256" key="2">
    <source>
        <dbReference type="ARBA" id="ARBA00022676"/>
    </source>
</evidence>
<dbReference type="Proteomes" id="UP000595636">
    <property type="component" value="Chromosome"/>
</dbReference>
<reference evidence="8 9" key="1">
    <citation type="submission" date="2020-12" db="EMBL/GenBank/DDBJ databases">
        <title>A novel species.</title>
        <authorList>
            <person name="Li K."/>
        </authorList>
    </citation>
    <scope>NUCLEOTIDE SEQUENCE [LARGE SCALE GENOMIC DNA]</scope>
    <source>
        <strain evidence="8 9">ZYC-3</strain>
    </source>
</reference>
<feature type="binding site" evidence="6">
    <location>
        <begin position="12"/>
        <end position="14"/>
    </location>
    <ligand>
        <name>NAD(+)</name>
        <dbReference type="ChEBI" id="CHEBI:57540"/>
    </ligand>
</feature>
<accession>A0A7T7I7H3</accession>
<protein>
    <submittedName>
        <fullName evidence="8">DUF4433 domain-containing protein</fullName>
    </submittedName>
</protein>
<name>A0A7T7I7H3_9ACTN</name>